<feature type="transmembrane region" description="Helical" evidence="1">
    <location>
        <begin position="102"/>
        <end position="122"/>
    </location>
</feature>
<keyword evidence="1" id="KW-0472">Membrane</keyword>
<dbReference type="OrthoDB" id="5119624at2"/>
<keyword evidence="1" id="KW-0812">Transmembrane</keyword>
<dbReference type="Proteomes" id="UP000522688">
    <property type="component" value="Unassembled WGS sequence"/>
</dbReference>
<accession>A0A7W3PHT8</accession>
<feature type="transmembrane region" description="Helical" evidence="1">
    <location>
        <begin position="19"/>
        <end position="40"/>
    </location>
</feature>
<keyword evidence="1" id="KW-1133">Transmembrane helix</keyword>
<feature type="transmembrane region" description="Helical" evidence="1">
    <location>
        <begin position="128"/>
        <end position="149"/>
    </location>
</feature>
<gene>
    <name evidence="2" type="ORF">FB463_000218</name>
</gene>
<dbReference type="AlphaFoldDB" id="A0A7W3PHT8"/>
<evidence type="ECO:0000313" key="2">
    <source>
        <dbReference type="EMBL" id="MBA8811994.1"/>
    </source>
</evidence>
<organism evidence="2 3">
    <name type="scientific">Frigoribacterium faeni</name>
    <dbReference type="NCBI Taxonomy" id="145483"/>
    <lineage>
        <taxon>Bacteria</taxon>
        <taxon>Bacillati</taxon>
        <taxon>Actinomycetota</taxon>
        <taxon>Actinomycetes</taxon>
        <taxon>Micrococcales</taxon>
        <taxon>Microbacteriaceae</taxon>
        <taxon>Frigoribacterium</taxon>
    </lineage>
</organism>
<sequence>MTAASVIAARSTGHGEVSFVLLLLELDLLWMTLLVTGLILRRRSEPVRAGWQRIARALPPAPVARAIGHEVAALRALAWVVQRRPPTVPVGALPVPAKSGTAVLPAAFVVASGVEITVLHLVLPYPALATALTALSVYGVVLLLGFVAVRWQHPHYLTETDLVIRTGRHVVATVPRKDIASARVHRDGTTTTPAVEGTTARIATLAGCNIAVTLSAPASVRLNASPRSTAHRVTELRFAADDTATVIDGLRRDHDR</sequence>
<dbReference type="EMBL" id="JACGWW010000001">
    <property type="protein sequence ID" value="MBA8811994.1"/>
    <property type="molecule type" value="Genomic_DNA"/>
</dbReference>
<name>A0A7W3PHT8_9MICO</name>
<dbReference type="RefSeq" id="WP_146856218.1">
    <property type="nucleotide sequence ID" value="NZ_BAAAHR010000005.1"/>
</dbReference>
<reference evidence="2 3" key="1">
    <citation type="submission" date="2020-07" db="EMBL/GenBank/DDBJ databases">
        <title>Sequencing the genomes of 1000 actinobacteria strains.</title>
        <authorList>
            <person name="Klenk H.-P."/>
        </authorList>
    </citation>
    <scope>NUCLEOTIDE SEQUENCE [LARGE SCALE GENOMIC DNA]</scope>
    <source>
        <strain evidence="2 3">DSM 10309</strain>
    </source>
</reference>
<proteinExistence type="predicted"/>
<comment type="caution">
    <text evidence="2">The sequence shown here is derived from an EMBL/GenBank/DDBJ whole genome shotgun (WGS) entry which is preliminary data.</text>
</comment>
<evidence type="ECO:0000256" key="1">
    <source>
        <dbReference type="SAM" id="Phobius"/>
    </source>
</evidence>
<protein>
    <submittedName>
        <fullName evidence="2">Uncharacterized protein</fullName>
    </submittedName>
</protein>
<evidence type="ECO:0000313" key="3">
    <source>
        <dbReference type="Proteomes" id="UP000522688"/>
    </source>
</evidence>